<dbReference type="EMBL" id="JAGFNK010000009">
    <property type="protein sequence ID" value="KAI9512374.1"/>
    <property type="molecule type" value="Genomic_DNA"/>
</dbReference>
<evidence type="ECO:0000313" key="2">
    <source>
        <dbReference type="Proteomes" id="UP001207468"/>
    </source>
</evidence>
<accession>A0ACC0UKV9</accession>
<dbReference type="Proteomes" id="UP001207468">
    <property type="component" value="Unassembled WGS sequence"/>
</dbReference>
<keyword evidence="2" id="KW-1185">Reference proteome</keyword>
<gene>
    <name evidence="1" type="ORF">F5148DRAFT_1162829</name>
</gene>
<organism evidence="1 2">
    <name type="scientific">Russula earlei</name>
    <dbReference type="NCBI Taxonomy" id="71964"/>
    <lineage>
        <taxon>Eukaryota</taxon>
        <taxon>Fungi</taxon>
        <taxon>Dikarya</taxon>
        <taxon>Basidiomycota</taxon>
        <taxon>Agaricomycotina</taxon>
        <taxon>Agaricomycetes</taxon>
        <taxon>Russulales</taxon>
        <taxon>Russulaceae</taxon>
        <taxon>Russula</taxon>
    </lineage>
</organism>
<name>A0ACC0UKV9_9AGAM</name>
<comment type="caution">
    <text evidence="1">The sequence shown here is derived from an EMBL/GenBank/DDBJ whole genome shotgun (WGS) entry which is preliminary data.</text>
</comment>
<protein>
    <submittedName>
        <fullName evidence="1">Uncharacterized protein</fullName>
    </submittedName>
</protein>
<evidence type="ECO:0000313" key="1">
    <source>
        <dbReference type="EMBL" id="KAI9512374.1"/>
    </source>
</evidence>
<proteinExistence type="predicted"/>
<reference evidence="1" key="1">
    <citation type="submission" date="2021-03" db="EMBL/GenBank/DDBJ databases">
        <title>Evolutionary priming and transition to the ectomycorrhizal habit in an iconic lineage of mushroom-forming fungi: is preadaptation a requirement?</title>
        <authorList>
            <consortium name="DOE Joint Genome Institute"/>
            <person name="Looney B.P."/>
            <person name="Miyauchi S."/>
            <person name="Morin E."/>
            <person name="Drula E."/>
            <person name="Courty P.E."/>
            <person name="Chicoki N."/>
            <person name="Fauchery L."/>
            <person name="Kohler A."/>
            <person name="Kuo A."/>
            <person name="LaButti K."/>
            <person name="Pangilinan J."/>
            <person name="Lipzen A."/>
            <person name="Riley R."/>
            <person name="Andreopoulos W."/>
            <person name="He G."/>
            <person name="Johnson J."/>
            <person name="Barry K.W."/>
            <person name="Grigoriev I.V."/>
            <person name="Nagy L."/>
            <person name="Hibbett D."/>
            <person name="Henrissat B."/>
            <person name="Matheny P.B."/>
            <person name="Labbe J."/>
            <person name="Martin A.F."/>
        </authorList>
    </citation>
    <scope>NUCLEOTIDE SEQUENCE</scope>
    <source>
        <strain evidence="1">BPL698</strain>
    </source>
</reference>
<sequence>MSRHTNHPLDHSFEFNLPIITEPPLSGPSELPGPLKRRASSTFDVRDDNLRKRLKEDPPPNEAVEAQAPVLISGKQLADDLEQELLCGCCSALLYRPVIVYPCQHYFCGSCCLLWVSNGGTNCPACRSISTNVSPSRILQVMVDVLLHADPSRARTDGEKRQADEIYKPGVSFRIPTPREASPEPTIPQSGEFARPCPHCLPGNRFGWQCPNPVPDPTNNPEHAWPMDDGSPPGHACCGNCENLLAIDAPTTTKCDMCQVYFCGIGVQHRCVAVRLASAHPHGMSDIGDLIQSTEVYECFDGNAVEVEIMLDYLGIQHISPRHMYGEIVQHILSQPREFAPLIELDLFVDVHSVPPGPEPGLDAPRQRICRMCATEVLLYGLKDWWVRERKKGLLDASVASRPDCPDGTTCRRQKEHVHAREFNHVFDSAVESPPEASSAAAPASTSSVAPEDDGTATPTAVPRLSFSFSSQSSRGVRSQPSLDSEAMVDAALSNILHDVEELPSSLPMPLSDLAAGPMRHAHTHSHAHPPLYSHSHAPTTAAAHAALNIFDVL</sequence>